<evidence type="ECO:0000256" key="1">
    <source>
        <dbReference type="ARBA" id="ARBA00007905"/>
    </source>
</evidence>
<comment type="caution">
    <text evidence="5">The sequence shown here is derived from an EMBL/GenBank/DDBJ whole genome shotgun (WGS) entry which is preliminary data.</text>
</comment>
<dbReference type="InterPro" id="IPR018170">
    <property type="entry name" value="Aldo/ket_reductase_CS"/>
</dbReference>
<dbReference type="SUPFAM" id="SSF51430">
    <property type="entry name" value="NAD(P)-linked oxidoreductase"/>
    <property type="match status" value="1"/>
</dbReference>
<dbReference type="InterPro" id="IPR020471">
    <property type="entry name" value="AKR"/>
</dbReference>
<dbReference type="EMBL" id="AEDQ01000017">
    <property type="protein sequence ID" value="EFL44246.1"/>
    <property type="molecule type" value="Genomic_DNA"/>
</dbReference>
<dbReference type="PANTHER" id="PTHR43827:SF3">
    <property type="entry name" value="NADP-DEPENDENT OXIDOREDUCTASE DOMAIN-CONTAINING PROTEIN"/>
    <property type="match status" value="1"/>
</dbReference>
<accession>A0ABP2J4S7</accession>
<comment type="similarity">
    <text evidence="1">Belongs to the aldo/keto reductase family.</text>
</comment>
<feature type="domain" description="NADP-dependent oxidoreductase" evidence="4">
    <location>
        <begin position="30"/>
        <end position="260"/>
    </location>
</feature>
<evidence type="ECO:0000256" key="3">
    <source>
        <dbReference type="ARBA" id="ARBA00023002"/>
    </source>
</evidence>
<keyword evidence="2" id="KW-0521">NADP</keyword>
<dbReference type="CDD" id="cd19071">
    <property type="entry name" value="AKR_AKR1-5-like"/>
    <property type="match status" value="1"/>
</dbReference>
<sequence>MSTVSIPTVTLSSGYAMPILGLGTYKAHGNELDITRQALDMGYRLIDTAWIYKNEADVGAAIAQSNTPRSEIFLVSKVWPNYFKADLCKQSIERTLTDLRCDYIDMMYLHWWGTHALEAWKVLESYHEQGIIRTISVSNFTKENLHQLDAVANVQPACNQIEVHPLWPEVSYVSYLKERGIQPVAYCPIARAQAQVMESPIIQRLAHTHQKTPTQIVLAWHIARGIAPIPKTVHTERLYENADIFDITLTNDEIAAINELGSKTGKIGHPMDDAQWLAHCEHEPLA</sequence>
<keyword evidence="3" id="KW-0560">Oxidoreductase</keyword>
<dbReference type="Gene3D" id="3.20.20.100">
    <property type="entry name" value="NADP-dependent oxidoreductase domain"/>
    <property type="match status" value="1"/>
</dbReference>
<protein>
    <submittedName>
        <fullName evidence="5">Oxidoreductase, aldo/keto reductase family protein</fullName>
    </submittedName>
</protein>
<dbReference type="PROSITE" id="PS00798">
    <property type="entry name" value="ALDOKETO_REDUCTASE_1"/>
    <property type="match status" value="1"/>
</dbReference>
<gene>
    <name evidence="5" type="ORF">HMPREF9248_0942</name>
</gene>
<dbReference type="PRINTS" id="PR00069">
    <property type="entry name" value="ALDKETRDTASE"/>
</dbReference>
<name>A0ABP2J4S7_9ACTN</name>
<dbReference type="Pfam" id="PF00248">
    <property type="entry name" value="Aldo_ket_red"/>
    <property type="match status" value="1"/>
</dbReference>
<organism evidence="5 6">
    <name type="scientific">Fannyhessea vaginae PB189-T1-4</name>
    <dbReference type="NCBI Taxonomy" id="866774"/>
    <lineage>
        <taxon>Bacteria</taxon>
        <taxon>Bacillati</taxon>
        <taxon>Actinomycetota</taxon>
        <taxon>Coriobacteriia</taxon>
        <taxon>Coriobacteriales</taxon>
        <taxon>Atopobiaceae</taxon>
        <taxon>Fannyhessea</taxon>
    </lineage>
</organism>
<evidence type="ECO:0000313" key="5">
    <source>
        <dbReference type="EMBL" id="EFL44246.1"/>
    </source>
</evidence>
<dbReference type="PROSITE" id="PS00063">
    <property type="entry name" value="ALDOKETO_REDUCTASE_3"/>
    <property type="match status" value="1"/>
</dbReference>
<dbReference type="Proteomes" id="UP000004431">
    <property type="component" value="Unassembled WGS sequence"/>
</dbReference>
<evidence type="ECO:0000256" key="2">
    <source>
        <dbReference type="ARBA" id="ARBA00022857"/>
    </source>
</evidence>
<proteinExistence type="inferred from homology"/>
<dbReference type="RefSeq" id="WP_006303956.1">
    <property type="nucleotide sequence ID" value="NZ_AEDQ01000017.1"/>
</dbReference>
<reference evidence="5 6" key="1">
    <citation type="submission" date="2010-08" db="EMBL/GenBank/DDBJ databases">
        <authorList>
            <person name="Durkin A.S."/>
            <person name="Madupu R."/>
            <person name="Torralba M."/>
            <person name="Gillis M."/>
            <person name="Methe B."/>
            <person name="Sutton G."/>
            <person name="Nelson K.E."/>
        </authorList>
    </citation>
    <scope>NUCLEOTIDE SEQUENCE [LARGE SCALE GENOMIC DNA]</scope>
    <source>
        <strain evidence="5 6">PB189-T1-4</strain>
    </source>
</reference>
<evidence type="ECO:0000313" key="6">
    <source>
        <dbReference type="Proteomes" id="UP000004431"/>
    </source>
</evidence>
<dbReference type="InterPro" id="IPR036812">
    <property type="entry name" value="NAD(P)_OxRdtase_dom_sf"/>
</dbReference>
<dbReference type="PANTHER" id="PTHR43827">
    <property type="entry name" value="2,5-DIKETO-D-GLUCONIC ACID REDUCTASE"/>
    <property type="match status" value="1"/>
</dbReference>
<dbReference type="PIRSF" id="PIRSF000097">
    <property type="entry name" value="AKR"/>
    <property type="match status" value="1"/>
</dbReference>
<dbReference type="InterPro" id="IPR023210">
    <property type="entry name" value="NADP_OxRdtase_dom"/>
</dbReference>
<keyword evidence="6" id="KW-1185">Reference proteome</keyword>
<evidence type="ECO:0000259" key="4">
    <source>
        <dbReference type="Pfam" id="PF00248"/>
    </source>
</evidence>